<evidence type="ECO:0000313" key="1">
    <source>
        <dbReference type="EMBL" id="GFQ83391.1"/>
    </source>
</evidence>
<name>A0A8X6KT70_TRICU</name>
<protein>
    <submittedName>
        <fullName evidence="1">Retrovirus-related Pol polyprotein from transposon opus</fullName>
    </submittedName>
</protein>
<organism evidence="1 2">
    <name type="scientific">Trichonephila clavata</name>
    <name type="common">Joro spider</name>
    <name type="synonym">Nephila clavata</name>
    <dbReference type="NCBI Taxonomy" id="2740835"/>
    <lineage>
        <taxon>Eukaryota</taxon>
        <taxon>Metazoa</taxon>
        <taxon>Ecdysozoa</taxon>
        <taxon>Arthropoda</taxon>
        <taxon>Chelicerata</taxon>
        <taxon>Arachnida</taxon>
        <taxon>Araneae</taxon>
        <taxon>Araneomorphae</taxon>
        <taxon>Entelegynae</taxon>
        <taxon>Araneoidea</taxon>
        <taxon>Nephilidae</taxon>
        <taxon>Trichonephila</taxon>
    </lineage>
</organism>
<accession>A0A8X6KT70</accession>
<dbReference type="EMBL" id="BMAO01032599">
    <property type="protein sequence ID" value="GFQ83391.1"/>
    <property type="molecule type" value="Genomic_DNA"/>
</dbReference>
<dbReference type="Proteomes" id="UP000887116">
    <property type="component" value="Unassembled WGS sequence"/>
</dbReference>
<evidence type="ECO:0000313" key="2">
    <source>
        <dbReference type="Proteomes" id="UP000887116"/>
    </source>
</evidence>
<reference evidence="1" key="1">
    <citation type="submission" date="2020-07" db="EMBL/GenBank/DDBJ databases">
        <title>Multicomponent nature underlies the extraordinary mechanical properties of spider dragline silk.</title>
        <authorList>
            <person name="Kono N."/>
            <person name="Nakamura H."/>
            <person name="Mori M."/>
            <person name="Yoshida Y."/>
            <person name="Ohtoshi R."/>
            <person name="Malay A.D."/>
            <person name="Moran D.A.P."/>
            <person name="Tomita M."/>
            <person name="Numata K."/>
            <person name="Arakawa K."/>
        </authorList>
    </citation>
    <scope>NUCLEOTIDE SEQUENCE</scope>
</reference>
<proteinExistence type="predicted"/>
<dbReference type="OrthoDB" id="6423908at2759"/>
<sequence>MKWRAESLNVDDKLMMELFLQRLPSSVQTILAAVSDLTLDKDAEIADRILEVSPSPIEIFSVSNKKEQSLKSKMLPEI</sequence>
<gene>
    <name evidence="1" type="primary">pol_3758</name>
    <name evidence="1" type="ORF">TNCT_77361</name>
</gene>
<dbReference type="AlphaFoldDB" id="A0A8X6KT70"/>
<comment type="caution">
    <text evidence="1">The sequence shown here is derived from an EMBL/GenBank/DDBJ whole genome shotgun (WGS) entry which is preliminary data.</text>
</comment>
<keyword evidence="2" id="KW-1185">Reference proteome</keyword>